<evidence type="ECO:0000313" key="4">
    <source>
        <dbReference type="Proteomes" id="UP000774130"/>
    </source>
</evidence>
<sequence>MKTLVLVFHPDLNASTVNRRLAEAAEQLSEVTVKNMYQLYPEFKIDVAVEQAGLEKADRIVLQFPMYWYSSPALLKQWQDEVLEYGWAYGSSGNALKGKELLIAVSPGAPAKNYVRQVNFKYEVHDLLRPFQATSNLIGTKFVKPFVLAGASSISESELAVAARNYANYLIAELPLLGDYE</sequence>
<dbReference type="PANTHER" id="PTHR47307:SF1">
    <property type="entry name" value="GLUTATHIONE-REGULATED POTASSIUM-EFFLUX SYSTEM ANCILLARY PROTEIN KEFG"/>
    <property type="match status" value="1"/>
</dbReference>
<dbReference type="InterPro" id="IPR046980">
    <property type="entry name" value="KefG/KefF"/>
</dbReference>
<dbReference type="Pfam" id="PF02525">
    <property type="entry name" value="Flavodoxin_2"/>
    <property type="match status" value="1"/>
</dbReference>
<keyword evidence="1" id="KW-0560">Oxidoreductase</keyword>
<dbReference type="RefSeq" id="WP_218326007.1">
    <property type="nucleotide sequence ID" value="NZ_JAHUZB010000003.1"/>
</dbReference>
<dbReference type="Proteomes" id="UP000774130">
    <property type="component" value="Unassembled WGS sequence"/>
</dbReference>
<evidence type="ECO:0000313" key="3">
    <source>
        <dbReference type="EMBL" id="MBV7390974.1"/>
    </source>
</evidence>
<reference evidence="3 4" key="1">
    <citation type="submission" date="2021-06" db="EMBL/GenBank/DDBJ databases">
        <title>Enterococcus alishanensis sp. nov., a novel lactic acid bacterium isolated from fresh coffee beans.</title>
        <authorList>
            <person name="Chen Y.-S."/>
        </authorList>
    </citation>
    <scope>NUCLEOTIDE SEQUENCE [LARGE SCALE GENOMIC DNA]</scope>
    <source>
        <strain evidence="3 4">ALS3</strain>
    </source>
</reference>
<proteinExistence type="predicted"/>
<accession>A0ABS6TDK3</accession>
<dbReference type="PANTHER" id="PTHR47307">
    <property type="entry name" value="GLUTATHIONE-REGULATED POTASSIUM-EFFLUX SYSTEM ANCILLARY PROTEIN KEFG"/>
    <property type="match status" value="1"/>
</dbReference>
<gene>
    <name evidence="3" type="ORF">KUA55_09790</name>
</gene>
<feature type="domain" description="Flavodoxin-like fold" evidence="2">
    <location>
        <begin position="1"/>
        <end position="169"/>
    </location>
</feature>
<keyword evidence="4" id="KW-1185">Reference proteome</keyword>
<comment type="caution">
    <text evidence="3">The sequence shown here is derived from an EMBL/GenBank/DDBJ whole genome shotgun (WGS) entry which is preliminary data.</text>
</comment>
<organism evidence="3 4">
    <name type="scientific">Enterococcus alishanensis</name>
    <dbReference type="NCBI Taxonomy" id="1303817"/>
    <lineage>
        <taxon>Bacteria</taxon>
        <taxon>Bacillati</taxon>
        <taxon>Bacillota</taxon>
        <taxon>Bacilli</taxon>
        <taxon>Lactobacillales</taxon>
        <taxon>Enterococcaceae</taxon>
        <taxon>Enterococcus</taxon>
    </lineage>
</organism>
<dbReference type="EMBL" id="JAHUZB010000003">
    <property type="protein sequence ID" value="MBV7390974.1"/>
    <property type="molecule type" value="Genomic_DNA"/>
</dbReference>
<protein>
    <submittedName>
        <fullName evidence="3">NAD(P)H-dependent oxidoreductase</fullName>
    </submittedName>
</protein>
<evidence type="ECO:0000259" key="2">
    <source>
        <dbReference type="Pfam" id="PF02525"/>
    </source>
</evidence>
<dbReference type="InterPro" id="IPR003680">
    <property type="entry name" value="Flavodoxin_fold"/>
</dbReference>
<name>A0ABS6TDK3_9ENTE</name>
<evidence type="ECO:0000256" key="1">
    <source>
        <dbReference type="ARBA" id="ARBA00023002"/>
    </source>
</evidence>